<dbReference type="InterPro" id="IPR036259">
    <property type="entry name" value="MFS_trans_sf"/>
</dbReference>
<evidence type="ECO:0000313" key="9">
    <source>
        <dbReference type="Proteomes" id="UP001153714"/>
    </source>
</evidence>
<evidence type="ECO:0000313" key="8">
    <source>
        <dbReference type="EMBL" id="CAG9796048.1"/>
    </source>
</evidence>
<dbReference type="PROSITE" id="PS50850">
    <property type="entry name" value="MFS"/>
    <property type="match status" value="1"/>
</dbReference>
<evidence type="ECO:0000256" key="6">
    <source>
        <dbReference type="SAM" id="Phobius"/>
    </source>
</evidence>
<dbReference type="PANTHER" id="PTHR48021:SF68">
    <property type="entry name" value="MAJOR FACILITATOR SUPERFAMILY (MFS) PROFILE DOMAIN-CONTAINING PROTEIN"/>
    <property type="match status" value="1"/>
</dbReference>
<feature type="domain" description="Major facilitator superfamily (MFS) profile" evidence="7">
    <location>
        <begin position="21"/>
        <end position="462"/>
    </location>
</feature>
<dbReference type="Pfam" id="PF00083">
    <property type="entry name" value="Sugar_tr"/>
    <property type="match status" value="1"/>
</dbReference>
<evidence type="ECO:0000256" key="4">
    <source>
        <dbReference type="ARBA" id="ARBA00023136"/>
    </source>
</evidence>
<keyword evidence="3 6" id="KW-1133">Transmembrane helix</keyword>
<protein>
    <recommendedName>
        <fullName evidence="7">Major facilitator superfamily (MFS) profile domain-containing protein</fullName>
    </recommendedName>
</protein>
<name>A0A9N9RE83_9NEOP</name>
<dbReference type="InterPro" id="IPR050549">
    <property type="entry name" value="MFS_Trehalose_Transporter"/>
</dbReference>
<comment type="subcellular location">
    <subcellularLocation>
        <location evidence="1">Membrane</location>
        <topology evidence="1">Multi-pass membrane protein</topology>
    </subcellularLocation>
</comment>
<keyword evidence="2 6" id="KW-0812">Transmembrane</keyword>
<dbReference type="Proteomes" id="UP001153714">
    <property type="component" value="Chromosome 8"/>
</dbReference>
<keyword evidence="9" id="KW-1185">Reference proteome</keyword>
<dbReference type="GO" id="GO:0016020">
    <property type="term" value="C:membrane"/>
    <property type="evidence" value="ECO:0007669"/>
    <property type="project" value="UniProtKB-SubCell"/>
</dbReference>
<gene>
    <name evidence="8" type="ORF">DIATSA_LOCUS13273</name>
</gene>
<feature type="transmembrane region" description="Helical" evidence="6">
    <location>
        <begin position="407"/>
        <end position="424"/>
    </location>
</feature>
<sequence>MEKMEKKPTTWITPLQKQCWVSVGVALNMGQLGLIFGISSTLLPQLREPDSTITIDEEYGSWIAALPGITLILGNFTVPILMAKFGRKRANLSSIIVLGLAWCCLVFASNVAMLLAARSLHGIGMGMISTLGPVLVGEYTTPANRGVFLMFLSVSIAVGVLTVHAMGSYLNWKTVSIICICIGIIDSIIVLSSPESPSWLASQGRYDECKRTFRWLRGDTEEEELDKLINSNVLARQKDEDCSNKDTFVMKLKKDIVYITDTIKRREFYMPIVIMFHVYGLSQWSAVNIFCSYGVDLIHMVIGKDVDVPLILISLDFQRSVSTAVGLIIVKKVKRKTLMNLSVGLNLLAMTVTAGYVFLRNRDFLPYDSSYIGVALMHIHMFSIATGAMPLGFILAGELFPLQFKSLAGGISAVCLSLTVFVSIKTVPFFLNNLQLYGTFMLYVGLEIICLMMANVLLPETKDRTLQDIENEFKNKCVRPTT</sequence>
<dbReference type="InterPro" id="IPR003663">
    <property type="entry name" value="Sugar/inositol_transpt"/>
</dbReference>
<feature type="transmembrane region" description="Helical" evidence="6">
    <location>
        <begin position="337"/>
        <end position="359"/>
    </location>
</feature>
<evidence type="ECO:0000256" key="5">
    <source>
        <dbReference type="ARBA" id="ARBA00023180"/>
    </source>
</evidence>
<dbReference type="OrthoDB" id="6133115at2759"/>
<dbReference type="InterPro" id="IPR020846">
    <property type="entry name" value="MFS_dom"/>
</dbReference>
<dbReference type="PRINTS" id="PR00171">
    <property type="entry name" value="SUGRTRNSPORT"/>
</dbReference>
<proteinExistence type="predicted"/>
<evidence type="ECO:0000259" key="7">
    <source>
        <dbReference type="PROSITE" id="PS50850"/>
    </source>
</evidence>
<dbReference type="EMBL" id="OU893339">
    <property type="protein sequence ID" value="CAG9796048.1"/>
    <property type="molecule type" value="Genomic_DNA"/>
</dbReference>
<dbReference type="InterPro" id="IPR005828">
    <property type="entry name" value="MFS_sugar_transport-like"/>
</dbReference>
<dbReference type="AlphaFoldDB" id="A0A9N9RE83"/>
<accession>A0A9N9RE83</accession>
<feature type="transmembrane region" description="Helical" evidence="6">
    <location>
        <begin position="147"/>
        <end position="166"/>
    </location>
</feature>
<feature type="transmembrane region" description="Helical" evidence="6">
    <location>
        <begin position="172"/>
        <end position="191"/>
    </location>
</feature>
<feature type="transmembrane region" description="Helical" evidence="6">
    <location>
        <begin position="59"/>
        <end position="83"/>
    </location>
</feature>
<organism evidence="8 9">
    <name type="scientific">Diatraea saccharalis</name>
    <name type="common">sugarcane borer</name>
    <dbReference type="NCBI Taxonomy" id="40085"/>
    <lineage>
        <taxon>Eukaryota</taxon>
        <taxon>Metazoa</taxon>
        <taxon>Ecdysozoa</taxon>
        <taxon>Arthropoda</taxon>
        <taxon>Hexapoda</taxon>
        <taxon>Insecta</taxon>
        <taxon>Pterygota</taxon>
        <taxon>Neoptera</taxon>
        <taxon>Endopterygota</taxon>
        <taxon>Lepidoptera</taxon>
        <taxon>Glossata</taxon>
        <taxon>Ditrysia</taxon>
        <taxon>Pyraloidea</taxon>
        <taxon>Crambidae</taxon>
        <taxon>Crambinae</taxon>
        <taxon>Diatraea</taxon>
    </lineage>
</organism>
<dbReference type="Gene3D" id="1.20.1250.20">
    <property type="entry name" value="MFS general substrate transporter like domains"/>
    <property type="match status" value="1"/>
</dbReference>
<dbReference type="InterPro" id="IPR005829">
    <property type="entry name" value="Sugar_transporter_CS"/>
</dbReference>
<evidence type="ECO:0000256" key="3">
    <source>
        <dbReference type="ARBA" id="ARBA00022989"/>
    </source>
</evidence>
<feature type="transmembrane region" description="Helical" evidence="6">
    <location>
        <begin position="371"/>
        <end position="395"/>
    </location>
</feature>
<dbReference type="SUPFAM" id="SSF103473">
    <property type="entry name" value="MFS general substrate transporter"/>
    <property type="match status" value="1"/>
</dbReference>
<keyword evidence="5" id="KW-0325">Glycoprotein</keyword>
<evidence type="ECO:0000256" key="1">
    <source>
        <dbReference type="ARBA" id="ARBA00004141"/>
    </source>
</evidence>
<feature type="transmembrane region" description="Helical" evidence="6">
    <location>
        <begin position="95"/>
        <end position="117"/>
    </location>
</feature>
<dbReference type="PROSITE" id="PS00217">
    <property type="entry name" value="SUGAR_TRANSPORT_2"/>
    <property type="match status" value="1"/>
</dbReference>
<dbReference type="GO" id="GO:0022857">
    <property type="term" value="F:transmembrane transporter activity"/>
    <property type="evidence" value="ECO:0007669"/>
    <property type="project" value="InterPro"/>
</dbReference>
<evidence type="ECO:0000256" key="2">
    <source>
        <dbReference type="ARBA" id="ARBA00022692"/>
    </source>
</evidence>
<feature type="transmembrane region" description="Helical" evidence="6">
    <location>
        <begin position="436"/>
        <end position="458"/>
    </location>
</feature>
<reference evidence="8" key="2">
    <citation type="submission" date="2022-10" db="EMBL/GenBank/DDBJ databases">
        <authorList>
            <consortium name="ENA_rothamsted_submissions"/>
            <consortium name="culmorum"/>
            <person name="King R."/>
        </authorList>
    </citation>
    <scope>NUCLEOTIDE SEQUENCE</scope>
</reference>
<feature type="transmembrane region" description="Helical" evidence="6">
    <location>
        <begin position="268"/>
        <end position="290"/>
    </location>
</feature>
<feature type="transmembrane region" description="Helical" evidence="6">
    <location>
        <begin position="20"/>
        <end position="39"/>
    </location>
</feature>
<reference evidence="8" key="1">
    <citation type="submission" date="2021-12" db="EMBL/GenBank/DDBJ databases">
        <authorList>
            <person name="King R."/>
        </authorList>
    </citation>
    <scope>NUCLEOTIDE SEQUENCE</scope>
</reference>
<dbReference type="PANTHER" id="PTHR48021">
    <property type="match status" value="1"/>
</dbReference>
<keyword evidence="4 6" id="KW-0472">Membrane</keyword>